<dbReference type="NCBIfam" id="NF003819">
    <property type="entry name" value="PRK05412.1"/>
    <property type="match status" value="1"/>
</dbReference>
<evidence type="ECO:0000256" key="2">
    <source>
        <dbReference type="ARBA" id="ARBA00093450"/>
    </source>
</evidence>
<dbReference type="CDD" id="cd11740">
    <property type="entry name" value="YajQ_like"/>
    <property type="match status" value="1"/>
</dbReference>
<gene>
    <name evidence="4" type="ORF">SAMN04487963_2534</name>
</gene>
<reference evidence="5" key="1">
    <citation type="submission" date="2016-10" db="EMBL/GenBank/DDBJ databases">
        <authorList>
            <person name="Varghese N."/>
            <person name="Submissions S."/>
        </authorList>
    </citation>
    <scope>NUCLEOTIDE SEQUENCE [LARGE SCALE GENOMIC DNA]</scope>
    <source>
        <strain evidence="5">CGMCC 1.7061</strain>
    </source>
</reference>
<dbReference type="InterPro" id="IPR007551">
    <property type="entry name" value="YajQ/Smlt4090-like"/>
</dbReference>
<dbReference type="Pfam" id="PF04461">
    <property type="entry name" value="YajQ"/>
    <property type="match status" value="1"/>
</dbReference>
<organism evidence="4 5">
    <name type="scientific">Marinobacter zhejiangensis</name>
    <dbReference type="NCBI Taxonomy" id="488535"/>
    <lineage>
        <taxon>Bacteria</taxon>
        <taxon>Pseudomonadati</taxon>
        <taxon>Pseudomonadota</taxon>
        <taxon>Gammaproteobacteria</taxon>
        <taxon>Pseudomonadales</taxon>
        <taxon>Marinobacteraceae</taxon>
        <taxon>Marinobacter</taxon>
    </lineage>
</organism>
<dbReference type="Gene3D" id="3.30.70.990">
    <property type="entry name" value="YajQ-like, domain 2"/>
    <property type="match status" value="1"/>
</dbReference>
<keyword evidence="1 3" id="KW-0547">Nucleotide-binding</keyword>
<keyword evidence="5" id="KW-1185">Reference proteome</keyword>
<dbReference type="PANTHER" id="PTHR30476:SF0">
    <property type="entry name" value="UPF0234 PROTEIN YAJQ"/>
    <property type="match status" value="1"/>
</dbReference>
<evidence type="ECO:0000313" key="4">
    <source>
        <dbReference type="EMBL" id="SFM42572.1"/>
    </source>
</evidence>
<dbReference type="EMBL" id="FOUE01000003">
    <property type="protein sequence ID" value="SFM42572.1"/>
    <property type="molecule type" value="Genomic_DNA"/>
</dbReference>
<dbReference type="STRING" id="488535.SAMN04487963_2534"/>
<sequence>MVATGLWIIVKHADWAPAERAVRDGLRILGVSTMPSFDIVSEIDMHEVTNAVDQAKRELGNRWDFKNVEADIEQDDKGITLSAEQDFQLEQLQDILRMTFAKRNIDSRSLAEDGDSKAGKLVKQHFTLRQGIETDMAKKIVKMIKDAKLKVQASIQGDKVRVTGKKRDDLQTAIALLKEADLELPLQYNNFRD</sequence>
<dbReference type="GO" id="GO:0000166">
    <property type="term" value="F:nucleotide binding"/>
    <property type="evidence" value="ECO:0007669"/>
    <property type="project" value="UniProtKB-UniRule"/>
</dbReference>
<evidence type="ECO:0000256" key="1">
    <source>
        <dbReference type="ARBA" id="ARBA00022741"/>
    </source>
</evidence>
<evidence type="ECO:0000313" key="5">
    <source>
        <dbReference type="Proteomes" id="UP000198519"/>
    </source>
</evidence>
<dbReference type="GO" id="GO:0005829">
    <property type="term" value="C:cytosol"/>
    <property type="evidence" value="ECO:0007669"/>
    <property type="project" value="TreeGrafter"/>
</dbReference>
<dbReference type="Gene3D" id="3.30.70.860">
    <property type="match status" value="1"/>
</dbReference>
<evidence type="ECO:0000256" key="3">
    <source>
        <dbReference type="HAMAP-Rule" id="MF_00632"/>
    </source>
</evidence>
<protein>
    <recommendedName>
        <fullName evidence="3">Nucleotide-binding protein SAMN04487963_2534</fullName>
    </recommendedName>
</protein>
<accession>A0A1I4QR72</accession>
<comment type="function">
    <text evidence="3">Nucleotide-binding protein.</text>
</comment>
<name>A0A1I4QR72_9GAMM</name>
<dbReference type="SUPFAM" id="SSF89963">
    <property type="entry name" value="YajQ-like"/>
    <property type="match status" value="2"/>
</dbReference>
<dbReference type="Proteomes" id="UP000198519">
    <property type="component" value="Unassembled WGS sequence"/>
</dbReference>
<dbReference type="InterPro" id="IPR035571">
    <property type="entry name" value="UPF0234-like_C"/>
</dbReference>
<comment type="similarity">
    <text evidence="2 3">Belongs to the YajQ family.</text>
</comment>
<dbReference type="AlphaFoldDB" id="A0A1I4QR72"/>
<dbReference type="InterPro" id="IPR035570">
    <property type="entry name" value="UPF0234_N"/>
</dbReference>
<dbReference type="PANTHER" id="PTHR30476">
    <property type="entry name" value="UPF0234 PROTEIN YAJQ"/>
    <property type="match status" value="1"/>
</dbReference>
<dbReference type="HAMAP" id="MF_00632">
    <property type="entry name" value="UPF0234"/>
    <property type="match status" value="1"/>
</dbReference>
<dbReference type="InterPro" id="IPR036183">
    <property type="entry name" value="YajQ-like_sf"/>
</dbReference>
<proteinExistence type="inferred from homology"/>
<dbReference type="FunFam" id="3.30.70.860:FF:000001">
    <property type="entry name" value="UPF0234 protein YajQ"/>
    <property type="match status" value="1"/>
</dbReference>